<name>A0A5J6TVS3_9CAUD</name>
<gene>
    <name evidence="1" type="primary">100</name>
    <name evidence="1" type="ORF">SEA_LYMARA_100</name>
</gene>
<reference evidence="1 2" key="1">
    <citation type="submission" date="2019-07" db="EMBL/GenBank/DDBJ databases">
        <authorList>
            <person name="Roscher J.E."/>
            <person name="Stoner T.H."/>
            <person name="Garlena R.A."/>
            <person name="Russell D.A."/>
            <person name="Pope W.H."/>
            <person name="Jacobs-Sera D."/>
            <person name="Hatfull G.F."/>
        </authorList>
    </citation>
    <scope>NUCLEOTIDE SEQUENCE [LARGE SCALE GENOMIC DNA]</scope>
</reference>
<accession>A0A5J6TVS3</accession>
<dbReference type="Proteomes" id="UP000325665">
    <property type="component" value="Segment"/>
</dbReference>
<organism evidence="1 2">
    <name type="scientific">Arthrobacter phage Lymara</name>
    <dbReference type="NCBI Taxonomy" id="2599828"/>
    <lineage>
        <taxon>Viruses</taxon>
        <taxon>Duplodnaviria</taxon>
        <taxon>Heunggongvirae</taxon>
        <taxon>Uroviricota</taxon>
        <taxon>Caudoviricetes</taxon>
        <taxon>Klausavirus</taxon>
        <taxon>Klausavirus lymara</taxon>
    </lineage>
</organism>
<sequence length="124" mass="13935">MTLTPGFIITNVETTSTGYYHLEFVSADGKRMASATQHGNGGSNVYRHGLKKGKEWGYDTTEAFDAWLEENAAFAAAKMRELEQPELAYYVEARDGEWDDIVMIAILDAVDMQEVQVHKNRRAS</sequence>
<dbReference type="KEGG" id="vg:55813945"/>
<dbReference type="EMBL" id="MN234234">
    <property type="protein sequence ID" value="QFG14901.1"/>
    <property type="molecule type" value="Genomic_DNA"/>
</dbReference>
<proteinExistence type="predicted"/>
<evidence type="ECO:0000313" key="1">
    <source>
        <dbReference type="EMBL" id="QFG14901.1"/>
    </source>
</evidence>
<keyword evidence="2" id="KW-1185">Reference proteome</keyword>
<dbReference type="RefSeq" id="YP_009884585.1">
    <property type="nucleotide sequence ID" value="NC_049471.1"/>
</dbReference>
<evidence type="ECO:0000313" key="2">
    <source>
        <dbReference type="Proteomes" id="UP000325665"/>
    </source>
</evidence>
<dbReference type="GeneID" id="55813945"/>
<protein>
    <submittedName>
        <fullName evidence="1">Uncharacterized protein</fullName>
    </submittedName>
</protein>